<evidence type="ECO:0000256" key="5">
    <source>
        <dbReference type="ARBA" id="ARBA00023159"/>
    </source>
</evidence>
<comment type="caution">
    <text evidence="11">The sequence shown here is derived from an EMBL/GenBank/DDBJ whole genome shotgun (WGS) entry which is preliminary data.</text>
</comment>
<keyword evidence="6 9" id="KW-0804">Transcription</keyword>
<dbReference type="GO" id="GO:0006357">
    <property type="term" value="P:regulation of transcription by RNA polymerase II"/>
    <property type="evidence" value="ECO:0007669"/>
    <property type="project" value="InterPro"/>
</dbReference>
<evidence type="ECO:0000256" key="6">
    <source>
        <dbReference type="ARBA" id="ARBA00023163"/>
    </source>
</evidence>
<evidence type="ECO:0000256" key="2">
    <source>
        <dbReference type="ARBA" id="ARBA00005716"/>
    </source>
</evidence>
<dbReference type="AlphaFoldDB" id="A0AAN8I881"/>
<name>A0AAN8I881_9EURO</name>
<dbReference type="PANTHER" id="PTHR13074">
    <property type="entry name" value="MEDIATOR OF RNA POLYMERASE II TRANSCRIPTION SUBUNIT 8"/>
    <property type="match status" value="1"/>
</dbReference>
<sequence length="268" mass="30529">MSDEEDNAPAEITDPVKILEGLLRRFQLLNGTVSAFHRDVANMQPLPPYPVLMTRLNAMRDSANELTAELNNHKDLLNARVLTPAPQFAARYHIEFLGNLFRTKMEPNVEDWEQQHLKIAKEKEDRQTREKTDGKLTTLSERDQRDLWNWAPLAAQREAMNHVWFQADYTIAEKEAGIENVQHGLRRTLVVPELPDFDEDEEEDEFEDVEGEDSAAAQGEKMDVDIARPNSQPSAPTPAPIAEDATKSMHPPIPIDNILRFMTKGEKP</sequence>
<evidence type="ECO:0000313" key="12">
    <source>
        <dbReference type="Proteomes" id="UP001316803"/>
    </source>
</evidence>
<evidence type="ECO:0000313" key="11">
    <source>
        <dbReference type="EMBL" id="KAK5952790.1"/>
    </source>
</evidence>
<dbReference type="GO" id="GO:0003712">
    <property type="term" value="F:transcription coregulator activity"/>
    <property type="evidence" value="ECO:0007669"/>
    <property type="project" value="InterPro"/>
</dbReference>
<keyword evidence="12" id="KW-1185">Reference proteome</keyword>
<dbReference type="Gene3D" id="1.20.58.1710">
    <property type="match status" value="1"/>
</dbReference>
<evidence type="ECO:0000256" key="10">
    <source>
        <dbReference type="SAM" id="MobiDB-lite"/>
    </source>
</evidence>
<evidence type="ECO:0000256" key="1">
    <source>
        <dbReference type="ARBA" id="ARBA00004123"/>
    </source>
</evidence>
<dbReference type="InterPro" id="IPR019364">
    <property type="entry name" value="Mediatior_Med8_fun/met"/>
</dbReference>
<reference evidence="11 12" key="1">
    <citation type="submission" date="2022-12" db="EMBL/GenBank/DDBJ databases">
        <title>Genomic features and morphological characterization of a novel Knufia sp. strain isolated from spacecraft assembly facility.</title>
        <authorList>
            <person name="Teixeira M."/>
            <person name="Chander A.M."/>
            <person name="Stajich J.E."/>
            <person name="Venkateswaran K."/>
        </authorList>
    </citation>
    <scope>NUCLEOTIDE SEQUENCE [LARGE SCALE GENOMIC DNA]</scope>
    <source>
        <strain evidence="11 12">FJI-L2-BK-P2</strain>
    </source>
</reference>
<comment type="subunit">
    <text evidence="9">Component of the Mediator complex.</text>
</comment>
<dbReference type="PANTHER" id="PTHR13074:SF9">
    <property type="entry name" value="MEDIATOR OF RNA POLYMERASE II TRANSCRIPTION SUBUNIT 8"/>
    <property type="match status" value="1"/>
</dbReference>
<dbReference type="GO" id="GO:0070847">
    <property type="term" value="C:core mediator complex"/>
    <property type="evidence" value="ECO:0007669"/>
    <property type="project" value="TreeGrafter"/>
</dbReference>
<organism evidence="11 12">
    <name type="scientific">Knufia fluminis</name>
    <dbReference type="NCBI Taxonomy" id="191047"/>
    <lineage>
        <taxon>Eukaryota</taxon>
        <taxon>Fungi</taxon>
        <taxon>Dikarya</taxon>
        <taxon>Ascomycota</taxon>
        <taxon>Pezizomycotina</taxon>
        <taxon>Eurotiomycetes</taxon>
        <taxon>Chaetothyriomycetidae</taxon>
        <taxon>Chaetothyriales</taxon>
        <taxon>Trichomeriaceae</taxon>
        <taxon>Knufia</taxon>
    </lineage>
</organism>
<evidence type="ECO:0000256" key="7">
    <source>
        <dbReference type="ARBA" id="ARBA00023242"/>
    </source>
</evidence>
<dbReference type="GO" id="GO:0016592">
    <property type="term" value="C:mediator complex"/>
    <property type="evidence" value="ECO:0007669"/>
    <property type="project" value="InterPro"/>
</dbReference>
<evidence type="ECO:0000256" key="3">
    <source>
        <dbReference type="ARBA" id="ARBA00020637"/>
    </source>
</evidence>
<dbReference type="Pfam" id="PF10232">
    <property type="entry name" value="Med8"/>
    <property type="match status" value="1"/>
</dbReference>
<comment type="subcellular location">
    <subcellularLocation>
        <location evidence="1 9">Nucleus</location>
    </subcellularLocation>
</comment>
<keyword evidence="7 9" id="KW-0539">Nucleus</keyword>
<evidence type="ECO:0000256" key="8">
    <source>
        <dbReference type="ARBA" id="ARBA00031261"/>
    </source>
</evidence>
<comment type="function">
    <text evidence="9">Component of the Mediator complex, a coactivator involved in the regulated transcription of nearly all RNA polymerase II-dependent genes. Mediator functions as a bridge to convey information from gene-specific regulatory proteins to the basal RNA polymerase II transcription machinery. Mediator is recruited to promoters by direct interactions with regulatory proteins and serves as a scaffold for the assembly of a functional preinitiation complex with RNA polymerase II and the general transcription factors.</text>
</comment>
<accession>A0AAN8I881</accession>
<keyword evidence="5 9" id="KW-0010">Activator</keyword>
<dbReference type="Proteomes" id="UP001316803">
    <property type="component" value="Unassembled WGS sequence"/>
</dbReference>
<comment type="similarity">
    <text evidence="2 9">Belongs to the Mediator complex subunit 8 family.</text>
</comment>
<protein>
    <recommendedName>
        <fullName evidence="3 9">Mediator of RNA polymerase II transcription subunit 8</fullName>
    </recommendedName>
    <alternativeName>
        <fullName evidence="8 9">Mediator complex subunit 8</fullName>
    </alternativeName>
</protein>
<dbReference type="EMBL" id="JAKLMC020000014">
    <property type="protein sequence ID" value="KAK5952790.1"/>
    <property type="molecule type" value="Genomic_DNA"/>
</dbReference>
<dbReference type="GO" id="GO:0000978">
    <property type="term" value="F:RNA polymerase II cis-regulatory region sequence-specific DNA binding"/>
    <property type="evidence" value="ECO:0007669"/>
    <property type="project" value="TreeGrafter"/>
</dbReference>
<keyword evidence="4 9" id="KW-0805">Transcription regulation</keyword>
<gene>
    <name evidence="9 11" type="primary">MED8</name>
    <name evidence="11" type="ORF">OHC33_006383</name>
</gene>
<evidence type="ECO:0000256" key="9">
    <source>
        <dbReference type="RuleBase" id="RU364144"/>
    </source>
</evidence>
<feature type="region of interest" description="Disordered" evidence="10">
    <location>
        <begin position="194"/>
        <end position="255"/>
    </location>
</feature>
<evidence type="ECO:0000256" key="4">
    <source>
        <dbReference type="ARBA" id="ARBA00023015"/>
    </source>
</evidence>
<proteinExistence type="inferred from homology"/>
<feature type="compositionally biased region" description="Acidic residues" evidence="10">
    <location>
        <begin position="195"/>
        <end position="213"/>
    </location>
</feature>
<dbReference type="Gene3D" id="6.10.250.2610">
    <property type="match status" value="1"/>
</dbReference>